<feature type="transmembrane region" description="Helical" evidence="2">
    <location>
        <begin position="174"/>
        <end position="198"/>
    </location>
</feature>
<accession>A0A3A3GSA5</accession>
<evidence type="ECO:0000313" key="4">
    <source>
        <dbReference type="Proteomes" id="UP000266177"/>
    </source>
</evidence>
<feature type="coiled-coil region" evidence="1">
    <location>
        <begin position="82"/>
        <end position="171"/>
    </location>
</feature>
<name>A0A3A3GSA5_PANTH</name>
<dbReference type="EMBL" id="QYZD01000002">
    <property type="protein sequence ID" value="RJG26235.1"/>
    <property type="molecule type" value="Genomic_DNA"/>
</dbReference>
<evidence type="ECO:0000256" key="1">
    <source>
        <dbReference type="SAM" id="Coils"/>
    </source>
</evidence>
<dbReference type="AlphaFoldDB" id="A0A3A3GSA5"/>
<organism evidence="3 4">
    <name type="scientific">Paenibacillus thiaminolyticus</name>
    <name type="common">Bacillus thiaminolyticus</name>
    <dbReference type="NCBI Taxonomy" id="49283"/>
    <lineage>
        <taxon>Bacteria</taxon>
        <taxon>Bacillati</taxon>
        <taxon>Bacillota</taxon>
        <taxon>Bacilli</taxon>
        <taxon>Bacillales</taxon>
        <taxon>Paenibacillaceae</taxon>
        <taxon>Paenibacillus</taxon>
    </lineage>
</organism>
<keyword evidence="2" id="KW-0472">Membrane</keyword>
<proteinExistence type="predicted"/>
<dbReference type="Proteomes" id="UP000266177">
    <property type="component" value="Unassembled WGS sequence"/>
</dbReference>
<sequence>MNSSGRAEAKKQFKVYQNDTFPVIPSWPKKLEFNYNQMDQQAFEDLKYNPFHEIIAGYSQIAPSKHDQKDGDGMSNDLGRYVDRLDIDLREWEQRLSKDAAERESRLHQQIIEQDKRYREEMKAIEERNEKLFSRISEEIKGLRSDVKESNSQMRQEINRAVDKIDSMKKHTKVLVITTIFGLLATVVAVATLAIQAISSK</sequence>
<comment type="caution">
    <text evidence="3">The sequence shown here is derived from an EMBL/GenBank/DDBJ whole genome shotgun (WGS) entry which is preliminary data.</text>
</comment>
<keyword evidence="1" id="KW-0175">Coiled coil</keyword>
<reference evidence="3 4" key="1">
    <citation type="submission" date="2018-09" db="EMBL/GenBank/DDBJ databases">
        <title>Paenibacillus SK2017-BO5.</title>
        <authorList>
            <person name="Piskunova J.V."/>
            <person name="Dubiley S.A."/>
            <person name="Severinov K.V."/>
        </authorList>
    </citation>
    <scope>NUCLEOTIDE SEQUENCE [LARGE SCALE GENOMIC DNA]</scope>
    <source>
        <strain evidence="3 4">BO5</strain>
    </source>
</reference>
<evidence type="ECO:0000256" key="2">
    <source>
        <dbReference type="SAM" id="Phobius"/>
    </source>
</evidence>
<keyword evidence="2" id="KW-0812">Transmembrane</keyword>
<dbReference type="OrthoDB" id="9945278at2"/>
<keyword evidence="2" id="KW-1133">Transmembrane helix</keyword>
<evidence type="ECO:0000313" key="3">
    <source>
        <dbReference type="EMBL" id="RJG26235.1"/>
    </source>
</evidence>
<dbReference type="RefSeq" id="WP_119791400.1">
    <property type="nucleotide sequence ID" value="NZ_QYZD01000002.1"/>
</dbReference>
<gene>
    <name evidence="3" type="ORF">DQX05_04955</name>
</gene>
<protein>
    <submittedName>
        <fullName evidence="3">Uncharacterized protein</fullName>
    </submittedName>
</protein>